<keyword evidence="4" id="KW-1185">Reference proteome</keyword>
<comment type="similarity">
    <text evidence="1">Belongs to the LysR transcriptional regulatory family.</text>
</comment>
<dbReference type="GO" id="GO:0043565">
    <property type="term" value="F:sequence-specific DNA binding"/>
    <property type="evidence" value="ECO:0007669"/>
    <property type="project" value="TreeGrafter"/>
</dbReference>
<evidence type="ECO:0000313" key="3">
    <source>
        <dbReference type="EMBL" id="NII06223.1"/>
    </source>
</evidence>
<reference evidence="3 4" key="1">
    <citation type="submission" date="2020-03" db="EMBL/GenBank/DDBJ databases">
        <authorList>
            <person name="Lai Q."/>
        </authorList>
    </citation>
    <scope>NUCLEOTIDE SEQUENCE [LARGE SCALE GENOMIC DNA]</scope>
    <source>
        <strain evidence="3 4">CCUG 25036</strain>
    </source>
</reference>
<evidence type="ECO:0000313" key="4">
    <source>
        <dbReference type="Proteomes" id="UP000490980"/>
    </source>
</evidence>
<evidence type="ECO:0000256" key="1">
    <source>
        <dbReference type="ARBA" id="ARBA00009437"/>
    </source>
</evidence>
<dbReference type="InterPro" id="IPR058163">
    <property type="entry name" value="LysR-type_TF_proteobact-type"/>
</dbReference>
<organism evidence="3 4">
    <name type="scientific">Luteibacter anthropi</name>
    <dbReference type="NCBI Taxonomy" id="564369"/>
    <lineage>
        <taxon>Bacteria</taxon>
        <taxon>Pseudomonadati</taxon>
        <taxon>Pseudomonadota</taxon>
        <taxon>Gammaproteobacteria</taxon>
        <taxon>Lysobacterales</taxon>
        <taxon>Rhodanobacteraceae</taxon>
        <taxon>Luteibacter</taxon>
    </lineage>
</organism>
<dbReference type="PANTHER" id="PTHR30537:SF5">
    <property type="entry name" value="HTH-TYPE TRANSCRIPTIONAL ACTIVATOR TTDR-RELATED"/>
    <property type="match status" value="1"/>
</dbReference>
<dbReference type="InterPro" id="IPR005119">
    <property type="entry name" value="LysR_subst-bd"/>
</dbReference>
<dbReference type="Gene3D" id="3.40.190.290">
    <property type="match status" value="1"/>
</dbReference>
<dbReference type="Pfam" id="PF03466">
    <property type="entry name" value="LysR_substrate"/>
    <property type="match status" value="1"/>
</dbReference>
<gene>
    <name evidence="3" type="ORF">HBF25_07480</name>
</gene>
<dbReference type="GO" id="GO:0006351">
    <property type="term" value="P:DNA-templated transcription"/>
    <property type="evidence" value="ECO:0007669"/>
    <property type="project" value="TreeGrafter"/>
</dbReference>
<dbReference type="PANTHER" id="PTHR30537">
    <property type="entry name" value="HTH-TYPE TRANSCRIPTIONAL REGULATOR"/>
    <property type="match status" value="1"/>
</dbReference>
<dbReference type="AlphaFoldDB" id="A0A7X5U995"/>
<dbReference type="Proteomes" id="UP000490980">
    <property type="component" value="Unassembled WGS sequence"/>
</dbReference>
<evidence type="ECO:0000259" key="2">
    <source>
        <dbReference type="Pfam" id="PF03466"/>
    </source>
</evidence>
<feature type="domain" description="LysR substrate-binding" evidence="2">
    <location>
        <begin position="17"/>
        <end position="100"/>
    </location>
</feature>
<protein>
    <recommendedName>
        <fullName evidence="2">LysR substrate-binding domain-containing protein</fullName>
    </recommendedName>
</protein>
<dbReference type="SUPFAM" id="SSF53850">
    <property type="entry name" value="Periplasmic binding protein-like II"/>
    <property type="match status" value="1"/>
</dbReference>
<name>A0A7X5U995_9GAMM</name>
<accession>A0A7X5U995</accession>
<comment type="caution">
    <text evidence="3">The sequence shown here is derived from an EMBL/GenBank/DDBJ whole genome shotgun (WGS) entry which is preliminary data.</text>
</comment>
<dbReference type="EMBL" id="JAARLZ010000003">
    <property type="protein sequence ID" value="NII06223.1"/>
    <property type="molecule type" value="Genomic_DNA"/>
</dbReference>
<sequence>MTGPRGRQRPTWLLRVSDQRVRRQEIYPRHEFSDGEAMLAAGLAGCGIMQMPTWLVAEDIRQGRLIPLLPDWAGGEMPIHAVWPQSRYLQPKVRAVIEMLTILSERPGSGFVP</sequence>
<dbReference type="GO" id="GO:0003700">
    <property type="term" value="F:DNA-binding transcription factor activity"/>
    <property type="evidence" value="ECO:0007669"/>
    <property type="project" value="TreeGrafter"/>
</dbReference>
<proteinExistence type="inferred from homology"/>